<organism evidence="5 6">
    <name type="scientific">Chengkuizengella marina</name>
    <dbReference type="NCBI Taxonomy" id="2507566"/>
    <lineage>
        <taxon>Bacteria</taxon>
        <taxon>Bacillati</taxon>
        <taxon>Bacillota</taxon>
        <taxon>Bacilli</taxon>
        <taxon>Bacillales</taxon>
        <taxon>Paenibacillaceae</taxon>
        <taxon>Chengkuizengella</taxon>
    </lineage>
</organism>
<feature type="region of interest" description="Disordered" evidence="3">
    <location>
        <begin position="30"/>
        <end position="66"/>
    </location>
</feature>
<evidence type="ECO:0000313" key="5">
    <source>
        <dbReference type="EMBL" id="NBI30992.1"/>
    </source>
</evidence>
<dbReference type="InterPro" id="IPR002509">
    <property type="entry name" value="NODB_dom"/>
</dbReference>
<sequence>MKKILFVIIFALILILTACIQESVEVEISPSNTTTNKPTENQENNQDITNDVTEETEEVITETPIEKDPVEEINIEEPISQDYYMSEKSYDIKTKDESINKDIVLLTFDDGPKEEEMLTKMLDILDKHNAKAIFFVNGYRIEQNPDLLKLIYDRGQIIGNHSWDHINLKNESNEKINQQVEDVQNIVEELTGEKPIYFRPPHGAGNEYLRKKVKEEGMLYMTWSNGSEDWVKKYQYSEGVIQNVMGRLRAGSNILMHELPWTVEALDTLLSSIEEEGYRFVDPRAIDIEYEIPQN</sequence>
<dbReference type="GO" id="GO:0046872">
    <property type="term" value="F:metal ion binding"/>
    <property type="evidence" value="ECO:0007669"/>
    <property type="project" value="UniProtKB-KW"/>
</dbReference>
<gene>
    <name evidence="5" type="ORF">ERL59_18740</name>
</gene>
<dbReference type="OrthoDB" id="9806342at2"/>
<dbReference type="PANTHER" id="PTHR10587:SF133">
    <property type="entry name" value="CHITIN DEACETYLASE 1-RELATED"/>
    <property type="match status" value="1"/>
</dbReference>
<dbReference type="Pfam" id="PF01522">
    <property type="entry name" value="Polysacc_deac_1"/>
    <property type="match status" value="1"/>
</dbReference>
<dbReference type="Proteomes" id="UP000448943">
    <property type="component" value="Unassembled WGS sequence"/>
</dbReference>
<feature type="domain" description="NodB homology" evidence="4">
    <location>
        <begin position="102"/>
        <end position="281"/>
    </location>
</feature>
<dbReference type="PROSITE" id="PS51257">
    <property type="entry name" value="PROKAR_LIPOPROTEIN"/>
    <property type="match status" value="1"/>
</dbReference>
<dbReference type="CDD" id="cd10917">
    <property type="entry name" value="CE4_NodB_like_6s_7s"/>
    <property type="match status" value="1"/>
</dbReference>
<dbReference type="RefSeq" id="WP_160647805.1">
    <property type="nucleotide sequence ID" value="NZ_SIJB01000049.1"/>
</dbReference>
<evidence type="ECO:0000259" key="4">
    <source>
        <dbReference type="PROSITE" id="PS51677"/>
    </source>
</evidence>
<comment type="caution">
    <text evidence="5">The sequence shown here is derived from an EMBL/GenBank/DDBJ whole genome shotgun (WGS) entry which is preliminary data.</text>
</comment>
<protein>
    <submittedName>
        <fullName evidence="5">Polysaccharide deacetylase family protein</fullName>
    </submittedName>
</protein>
<dbReference type="Gene3D" id="3.20.20.370">
    <property type="entry name" value="Glycoside hydrolase/deacetylase"/>
    <property type="match status" value="1"/>
</dbReference>
<dbReference type="GO" id="GO:0005975">
    <property type="term" value="P:carbohydrate metabolic process"/>
    <property type="evidence" value="ECO:0007669"/>
    <property type="project" value="InterPro"/>
</dbReference>
<dbReference type="GO" id="GO:0016020">
    <property type="term" value="C:membrane"/>
    <property type="evidence" value="ECO:0007669"/>
    <property type="project" value="TreeGrafter"/>
</dbReference>
<name>A0A6N9Q815_9BACL</name>
<dbReference type="GO" id="GO:0016810">
    <property type="term" value="F:hydrolase activity, acting on carbon-nitrogen (but not peptide) bonds"/>
    <property type="evidence" value="ECO:0007669"/>
    <property type="project" value="InterPro"/>
</dbReference>
<evidence type="ECO:0000256" key="1">
    <source>
        <dbReference type="ARBA" id="ARBA00022723"/>
    </source>
</evidence>
<dbReference type="EMBL" id="SIJB01000049">
    <property type="protein sequence ID" value="NBI30992.1"/>
    <property type="molecule type" value="Genomic_DNA"/>
</dbReference>
<dbReference type="PANTHER" id="PTHR10587">
    <property type="entry name" value="GLYCOSYL TRANSFERASE-RELATED"/>
    <property type="match status" value="1"/>
</dbReference>
<accession>A0A6N9Q815</accession>
<dbReference type="PROSITE" id="PS51677">
    <property type="entry name" value="NODB"/>
    <property type="match status" value="1"/>
</dbReference>
<dbReference type="InterPro" id="IPR050248">
    <property type="entry name" value="Polysacc_deacetylase_ArnD"/>
</dbReference>
<evidence type="ECO:0000256" key="3">
    <source>
        <dbReference type="SAM" id="MobiDB-lite"/>
    </source>
</evidence>
<keyword evidence="2" id="KW-0378">Hydrolase</keyword>
<keyword evidence="1" id="KW-0479">Metal-binding</keyword>
<reference evidence="5 6" key="1">
    <citation type="submission" date="2019-01" db="EMBL/GenBank/DDBJ databases">
        <title>Chengkuizengella sp. nov., isolated from deep-sea sediment of East Pacific Ocean.</title>
        <authorList>
            <person name="Yang J."/>
            <person name="Lai Q."/>
            <person name="Shao Z."/>
        </authorList>
    </citation>
    <scope>NUCLEOTIDE SEQUENCE [LARGE SCALE GENOMIC DNA]</scope>
    <source>
        <strain evidence="5 6">YPA3-1-1</strain>
    </source>
</reference>
<dbReference type="SUPFAM" id="SSF88713">
    <property type="entry name" value="Glycoside hydrolase/deacetylase"/>
    <property type="match status" value="1"/>
</dbReference>
<dbReference type="AlphaFoldDB" id="A0A6N9Q815"/>
<feature type="compositionally biased region" description="Polar residues" evidence="3">
    <location>
        <begin position="30"/>
        <end position="51"/>
    </location>
</feature>
<dbReference type="InterPro" id="IPR011330">
    <property type="entry name" value="Glyco_hydro/deAcase_b/a-brl"/>
</dbReference>
<evidence type="ECO:0000313" key="6">
    <source>
        <dbReference type="Proteomes" id="UP000448943"/>
    </source>
</evidence>
<proteinExistence type="predicted"/>
<keyword evidence="6" id="KW-1185">Reference proteome</keyword>
<evidence type="ECO:0000256" key="2">
    <source>
        <dbReference type="ARBA" id="ARBA00022801"/>
    </source>
</evidence>